<feature type="transmembrane region" description="Helical" evidence="2">
    <location>
        <begin position="549"/>
        <end position="567"/>
    </location>
</feature>
<organism evidence="3 4">
    <name type="scientific">Natrarchaeobaculum aegyptiacum</name>
    <dbReference type="NCBI Taxonomy" id="745377"/>
    <lineage>
        <taxon>Archaea</taxon>
        <taxon>Methanobacteriati</taxon>
        <taxon>Methanobacteriota</taxon>
        <taxon>Stenosarchaea group</taxon>
        <taxon>Halobacteria</taxon>
        <taxon>Halobacteriales</taxon>
        <taxon>Natrialbaceae</taxon>
        <taxon>Natrarchaeobaculum</taxon>
    </lineage>
</organism>
<keyword evidence="4" id="KW-1185">Reference proteome</keyword>
<feature type="transmembrane region" description="Helical" evidence="2">
    <location>
        <begin position="167"/>
        <end position="184"/>
    </location>
</feature>
<name>A0A2Z2HQN3_9EURY</name>
<feature type="transmembrane region" description="Helical" evidence="2">
    <location>
        <begin position="389"/>
        <end position="422"/>
    </location>
</feature>
<evidence type="ECO:0008006" key="5">
    <source>
        <dbReference type="Google" id="ProtNLM"/>
    </source>
</evidence>
<feature type="region of interest" description="Disordered" evidence="1">
    <location>
        <begin position="27"/>
        <end position="70"/>
    </location>
</feature>
<dbReference type="OrthoDB" id="222435at2157"/>
<evidence type="ECO:0000256" key="2">
    <source>
        <dbReference type="SAM" id="Phobius"/>
    </source>
</evidence>
<feature type="transmembrane region" description="Helical" evidence="2">
    <location>
        <begin position="196"/>
        <end position="214"/>
    </location>
</feature>
<dbReference type="Proteomes" id="UP000250088">
    <property type="component" value="Chromosome"/>
</dbReference>
<feature type="transmembrane region" description="Helical" evidence="2">
    <location>
        <begin position="221"/>
        <end position="239"/>
    </location>
</feature>
<dbReference type="PANTHER" id="PTHR38434:SF1">
    <property type="entry name" value="BLL2549 PROTEIN"/>
    <property type="match status" value="1"/>
</dbReference>
<evidence type="ECO:0000313" key="3">
    <source>
        <dbReference type="EMBL" id="ARS89460.1"/>
    </source>
</evidence>
<dbReference type="EMBL" id="CP019893">
    <property type="protein sequence ID" value="ARS89460.1"/>
    <property type="molecule type" value="Genomic_DNA"/>
</dbReference>
<feature type="transmembrane region" description="Helical" evidence="2">
    <location>
        <begin position="106"/>
        <end position="126"/>
    </location>
</feature>
<keyword evidence="2" id="KW-0812">Transmembrane</keyword>
<feature type="transmembrane region" description="Helical" evidence="2">
    <location>
        <begin position="138"/>
        <end position="155"/>
    </location>
</feature>
<feature type="region of interest" description="Disordered" evidence="1">
    <location>
        <begin position="75"/>
        <end position="94"/>
    </location>
</feature>
<feature type="transmembrane region" description="Helical" evidence="2">
    <location>
        <begin position="505"/>
        <end position="537"/>
    </location>
</feature>
<feature type="transmembrane region" description="Helical" evidence="2">
    <location>
        <begin position="358"/>
        <end position="377"/>
    </location>
</feature>
<dbReference type="GeneID" id="32893748"/>
<evidence type="ECO:0000313" key="4">
    <source>
        <dbReference type="Proteomes" id="UP000250088"/>
    </source>
</evidence>
<keyword evidence="2" id="KW-0472">Membrane</keyword>
<feature type="transmembrane region" description="Helical" evidence="2">
    <location>
        <begin position="326"/>
        <end position="346"/>
    </location>
</feature>
<evidence type="ECO:0000256" key="1">
    <source>
        <dbReference type="SAM" id="MobiDB-lite"/>
    </source>
</evidence>
<keyword evidence="2" id="KW-1133">Transmembrane helix</keyword>
<proteinExistence type="predicted"/>
<dbReference type="RefSeq" id="WP_086887837.1">
    <property type="nucleotide sequence ID" value="NZ_CP019893.1"/>
</dbReference>
<feature type="transmembrane region" description="Helical" evidence="2">
    <location>
        <begin position="293"/>
        <end position="314"/>
    </location>
</feature>
<sequence>MDDDLASEVRRLRSDLESLHRRVETLEAALDDEERPAEDTLRESVADESGAVDSTAESASEPAIDSTAESVVGETVLDGESSEPTATDGQATERGRDIERDVGIRWLGLVGGLALVVGVIFFVQLAIEAGWLGPLGRVLLGTAGGLLLAGVGRFVTTRQGYVRWGHIATGVGLAIAYFSIYAAYGFDAYRVALGTPLWLVLLALTALVVGAVGLSIRASAPVVGGEAFLFGYVTAWLSIDAGSFVLTPAYVLALAAGLVAVSTVRPWRRHLVASVPLTYGLVWVWFVDLEPGALALAAVTLVAFALSLAGASVLHRDPPESRLATVENRALTLLSALPAAALLEFARWEWAPDAPLEGAPTAVVAIALAGLYVWTDAGSSRRDQMAGGLAVVLFGASAVLAGGVFASTVGLVAVVCGAVAVASRFDAVAVRHGAHVVAAALAFKLVAVDATQLPALEADPQTIATGRAGAFLIVIAASYGLAWWFSRTEVEIFSGSSRTPLAVPYAWLATGLVVVFLGLELSGAGISVAWAAFGLVLVTTGLTADVRGLRMQGVAVFALATAKVFLFDTQDLDLMARTLAFLALGAILLVASYAYARWQGQDPLERFVAE</sequence>
<feature type="transmembrane region" description="Helical" evidence="2">
    <location>
        <begin position="271"/>
        <end position="287"/>
    </location>
</feature>
<reference evidence="4" key="1">
    <citation type="submission" date="2017-02" db="EMBL/GenBank/DDBJ databases">
        <title>Natronthermophilus aegyptiacus gen. nov.,sp. nov., an aerobic, extremely halophilic alkalithermophilic archaeon isolated from the athalassohaline Wadi An Natrun, Egypt.</title>
        <authorList>
            <person name="Zhao B."/>
        </authorList>
    </citation>
    <scope>NUCLEOTIDE SEQUENCE [LARGE SCALE GENOMIC DNA]</scope>
    <source>
        <strain evidence="4">JW/NM-HA 15</strain>
    </source>
</reference>
<dbReference type="KEGG" id="naj:B1756_06675"/>
<feature type="transmembrane region" description="Helical" evidence="2">
    <location>
        <begin position="245"/>
        <end position="264"/>
    </location>
</feature>
<dbReference type="AlphaFoldDB" id="A0A2Z2HQN3"/>
<dbReference type="Pfam" id="PF10101">
    <property type="entry name" value="DUF2339"/>
    <property type="match status" value="2"/>
</dbReference>
<gene>
    <name evidence="3" type="ORF">B1756_06675</name>
</gene>
<protein>
    <recommendedName>
        <fullName evidence="5">DUF2339 domain-containing protein</fullName>
    </recommendedName>
</protein>
<dbReference type="InterPro" id="IPR019286">
    <property type="entry name" value="DUF2339_TM"/>
</dbReference>
<accession>A0A2Z2HQN3</accession>
<dbReference type="PANTHER" id="PTHR38434">
    <property type="entry name" value="BLL2549 PROTEIN"/>
    <property type="match status" value="1"/>
</dbReference>
<feature type="transmembrane region" description="Helical" evidence="2">
    <location>
        <begin position="468"/>
        <end position="485"/>
    </location>
</feature>
<feature type="transmembrane region" description="Helical" evidence="2">
    <location>
        <begin position="579"/>
        <end position="596"/>
    </location>
</feature>